<proteinExistence type="predicted"/>
<reference evidence="2 3" key="1">
    <citation type="submission" date="2013-02" db="EMBL/GenBank/DDBJ databases">
        <title>The Genome Annotation of Plasmodium falciparum Vietnam Oak-Knoll (FVO).</title>
        <authorList>
            <consortium name="The Broad Institute Genome Sequencing Platform"/>
            <consortium name="The Broad Institute Genome Sequencing Center for Infectious Disease"/>
            <person name="Neafsey D."/>
            <person name="Hoffman S."/>
            <person name="Volkman S."/>
            <person name="Rosenthal P."/>
            <person name="Walker B."/>
            <person name="Young S.K."/>
            <person name="Zeng Q."/>
            <person name="Gargeya S."/>
            <person name="Fitzgerald M."/>
            <person name="Haas B."/>
            <person name="Abouelleil A."/>
            <person name="Allen A.W."/>
            <person name="Alvarado L."/>
            <person name="Arachchi H.M."/>
            <person name="Berlin A.M."/>
            <person name="Chapman S.B."/>
            <person name="Gainer-Dewar J."/>
            <person name="Goldberg J."/>
            <person name="Griggs A."/>
            <person name="Gujja S."/>
            <person name="Hansen M."/>
            <person name="Howarth C."/>
            <person name="Imamovic A."/>
            <person name="Ireland A."/>
            <person name="Larimer J."/>
            <person name="McCowan C."/>
            <person name="Murphy C."/>
            <person name="Pearson M."/>
            <person name="Poon T.W."/>
            <person name="Priest M."/>
            <person name="Roberts A."/>
            <person name="Saif S."/>
            <person name="Shea T."/>
            <person name="Sisk P."/>
            <person name="Sykes S."/>
            <person name="Wortman J."/>
            <person name="Nusbaum C."/>
            <person name="Birren B."/>
        </authorList>
    </citation>
    <scope>NUCLEOTIDE SEQUENCE [LARGE SCALE GENOMIC DNA]</scope>
    <source>
        <strain evidence="3">Vietnam Oak-Knoll (FVO)</strain>
    </source>
</reference>
<protein>
    <submittedName>
        <fullName evidence="2">Uncharacterized protein</fullName>
    </submittedName>
</protein>
<accession>A0A024VEG7</accession>
<dbReference type="AlphaFoldDB" id="A0A024VEG7"/>
<name>A0A024VEG7_PLAFA</name>
<feature type="transmembrane region" description="Helical" evidence="1">
    <location>
        <begin position="6"/>
        <end position="23"/>
    </location>
</feature>
<dbReference type="Proteomes" id="UP000030690">
    <property type="component" value="Unassembled WGS sequence"/>
</dbReference>
<keyword evidence="1" id="KW-0812">Transmembrane</keyword>
<dbReference type="EMBL" id="KI925008">
    <property type="protein sequence ID" value="ETW20987.1"/>
    <property type="molecule type" value="Genomic_DNA"/>
</dbReference>
<organism evidence="2 3">
    <name type="scientific">Plasmodium falciparum Vietnam Oak-Knoll</name>
    <name type="common">FVO</name>
    <dbReference type="NCBI Taxonomy" id="1036723"/>
    <lineage>
        <taxon>Eukaryota</taxon>
        <taxon>Sar</taxon>
        <taxon>Alveolata</taxon>
        <taxon>Apicomplexa</taxon>
        <taxon>Aconoidasida</taxon>
        <taxon>Haemosporida</taxon>
        <taxon>Plasmodiidae</taxon>
        <taxon>Plasmodium</taxon>
        <taxon>Plasmodium (Laverania)</taxon>
    </lineage>
</organism>
<reference evidence="2 3" key="2">
    <citation type="submission" date="2013-02" db="EMBL/GenBank/DDBJ databases">
        <title>The Genome Sequence of Plasmodium falciparum Vietnam Oak-Knoll (FVO).</title>
        <authorList>
            <consortium name="The Broad Institute Genome Sequencing Platform"/>
            <consortium name="The Broad Institute Genome Sequencing Center for Infectious Disease"/>
            <person name="Neafsey D."/>
            <person name="Cheeseman I."/>
            <person name="Volkman S."/>
            <person name="Adams J."/>
            <person name="Walker B."/>
            <person name="Young S.K."/>
            <person name="Zeng Q."/>
            <person name="Gargeya S."/>
            <person name="Fitzgerald M."/>
            <person name="Haas B."/>
            <person name="Abouelleil A."/>
            <person name="Alvarado L."/>
            <person name="Arachchi H.M."/>
            <person name="Berlin A.M."/>
            <person name="Chapman S.B."/>
            <person name="Dewar J."/>
            <person name="Goldberg J."/>
            <person name="Griggs A."/>
            <person name="Gujja S."/>
            <person name="Hansen M."/>
            <person name="Howarth C."/>
            <person name="Imamovic A."/>
            <person name="Larimer J."/>
            <person name="McCowan C."/>
            <person name="Murphy C."/>
            <person name="Neiman D."/>
            <person name="Pearson M."/>
            <person name="Priest M."/>
            <person name="Roberts A."/>
            <person name="Saif S."/>
            <person name="Shea T."/>
            <person name="Sisk P."/>
            <person name="Sykes S."/>
            <person name="Wortman J."/>
            <person name="Nusbaum C."/>
            <person name="Birren B."/>
        </authorList>
    </citation>
    <scope>NUCLEOTIDE SEQUENCE [LARGE SCALE GENOMIC DNA]</scope>
    <source>
        <strain evidence="3">Vietnam Oak-Knoll (FVO)</strain>
    </source>
</reference>
<evidence type="ECO:0000313" key="3">
    <source>
        <dbReference type="Proteomes" id="UP000030690"/>
    </source>
</evidence>
<keyword evidence="1" id="KW-1133">Transmembrane helix</keyword>
<evidence type="ECO:0000313" key="2">
    <source>
        <dbReference type="EMBL" id="ETW20987.1"/>
    </source>
</evidence>
<keyword evidence="1" id="KW-0472">Membrane</keyword>
<evidence type="ECO:0000256" key="1">
    <source>
        <dbReference type="SAM" id="Phobius"/>
    </source>
</evidence>
<sequence>MDSVTILYYAMLIIFYILFDGYLKKYILKITDKSVSVYNERVLLHTLKKKKKKDYVYNIKSSVLFN</sequence>
<gene>
    <name evidence="2" type="ORF">PFFVO_00113</name>
</gene>